<evidence type="ECO:0000313" key="1">
    <source>
        <dbReference type="EMBL" id="KAL2836407.1"/>
    </source>
</evidence>
<dbReference type="EMBL" id="JBFXLU010000179">
    <property type="protein sequence ID" value="KAL2836407.1"/>
    <property type="molecule type" value="Genomic_DNA"/>
</dbReference>
<accession>A0ABR4J8P1</accession>
<dbReference type="Proteomes" id="UP001610446">
    <property type="component" value="Unassembled WGS sequence"/>
</dbReference>
<protein>
    <recommendedName>
        <fullName evidence="3">Fungal-type protein kinase domain-containing protein</fullName>
    </recommendedName>
</protein>
<organism evidence="1 2">
    <name type="scientific">Aspergillus pseudoustus</name>
    <dbReference type="NCBI Taxonomy" id="1810923"/>
    <lineage>
        <taxon>Eukaryota</taxon>
        <taxon>Fungi</taxon>
        <taxon>Dikarya</taxon>
        <taxon>Ascomycota</taxon>
        <taxon>Pezizomycotina</taxon>
        <taxon>Eurotiomycetes</taxon>
        <taxon>Eurotiomycetidae</taxon>
        <taxon>Eurotiales</taxon>
        <taxon>Aspergillaceae</taxon>
        <taxon>Aspergillus</taxon>
        <taxon>Aspergillus subgen. Nidulantes</taxon>
    </lineage>
</organism>
<evidence type="ECO:0008006" key="3">
    <source>
        <dbReference type="Google" id="ProtNLM"/>
    </source>
</evidence>
<gene>
    <name evidence="1" type="ORF">BJY01DRAFT_222018</name>
</gene>
<proteinExistence type="predicted"/>
<sequence length="195" mass="21970">MELAFVRTILLSSYKLLAFPGLDHQRHFKGANTIVNSFHAHKSASCLTRASFWIYVRHEVAEALNRSSPTLHDPDLWPKFDLSEPKPAEDSFCNNILRLSAEIVCFVSGKTSGNQGKQGGRELSLQDKLRNWLHLRPDQFKDIQYKENGTVQYWIPCPSFGKVLLPQISGSQPDSKALGSRWAIFLSFIHASSVA</sequence>
<name>A0ABR4J8P1_9EURO</name>
<reference evidence="1 2" key="1">
    <citation type="submission" date="2024-07" db="EMBL/GenBank/DDBJ databases">
        <title>Section-level genome sequencing and comparative genomics of Aspergillus sections Usti and Cavernicolus.</title>
        <authorList>
            <consortium name="Lawrence Berkeley National Laboratory"/>
            <person name="Nybo J.L."/>
            <person name="Vesth T.C."/>
            <person name="Theobald S."/>
            <person name="Frisvad J.C."/>
            <person name="Larsen T.O."/>
            <person name="Kjaerboelling I."/>
            <person name="Rothschild-Mancinelli K."/>
            <person name="Lyhne E.K."/>
            <person name="Kogle M.E."/>
            <person name="Barry K."/>
            <person name="Clum A."/>
            <person name="Na H."/>
            <person name="Ledsgaard L."/>
            <person name="Lin J."/>
            <person name="Lipzen A."/>
            <person name="Kuo A."/>
            <person name="Riley R."/>
            <person name="Mondo S."/>
            <person name="Labutti K."/>
            <person name="Haridas S."/>
            <person name="Pangalinan J."/>
            <person name="Salamov A.A."/>
            <person name="Simmons B.A."/>
            <person name="Magnuson J.K."/>
            <person name="Chen J."/>
            <person name="Drula E."/>
            <person name="Henrissat B."/>
            <person name="Wiebenga A."/>
            <person name="Lubbers R.J."/>
            <person name="Gomes A.C."/>
            <person name="Makela M.R."/>
            <person name="Stajich J."/>
            <person name="Grigoriev I.V."/>
            <person name="Mortensen U.H."/>
            <person name="De Vries R.P."/>
            <person name="Baker S.E."/>
            <person name="Andersen M.R."/>
        </authorList>
    </citation>
    <scope>NUCLEOTIDE SEQUENCE [LARGE SCALE GENOMIC DNA]</scope>
    <source>
        <strain evidence="1 2">CBS 123904</strain>
    </source>
</reference>
<comment type="caution">
    <text evidence="1">The sequence shown here is derived from an EMBL/GenBank/DDBJ whole genome shotgun (WGS) entry which is preliminary data.</text>
</comment>
<keyword evidence="2" id="KW-1185">Reference proteome</keyword>
<feature type="non-terminal residue" evidence="1">
    <location>
        <position position="1"/>
    </location>
</feature>
<evidence type="ECO:0000313" key="2">
    <source>
        <dbReference type="Proteomes" id="UP001610446"/>
    </source>
</evidence>